<dbReference type="EMBL" id="JAVTTO010000001">
    <property type="protein sequence ID" value="MDT7830799.1"/>
    <property type="molecule type" value="Genomic_DNA"/>
</dbReference>
<dbReference type="CDD" id="cd06558">
    <property type="entry name" value="crotonase-like"/>
    <property type="match status" value="1"/>
</dbReference>
<dbReference type="PANTHER" id="PTHR43802:SF1">
    <property type="entry name" value="IP11341P-RELATED"/>
    <property type="match status" value="1"/>
</dbReference>
<organism evidence="3 4">
    <name type="scientific">Asprobacillus argus</name>
    <dbReference type="NCBI Taxonomy" id="3076534"/>
    <lineage>
        <taxon>Bacteria</taxon>
        <taxon>Pseudomonadati</taxon>
        <taxon>Bacteroidota</taxon>
        <taxon>Flavobacteriia</taxon>
        <taxon>Flavobacteriales</taxon>
        <taxon>Flavobacteriaceae</taxon>
        <taxon>Asprobacillus</taxon>
    </lineage>
</organism>
<sequence length="261" mass="28432">MSNNSILLKIENGVAQIALNRPEVFNSFNREMALALQKTFDTCEADDSVRAIVLTGNGKAFCAGQDLKEVTSPELNPGFKKILEEHYNPIILRIRNLKKPVIGAINGVAAGAGANIALACDIVVANERASFIQAFSLIGLIPDSAGTYFLPRLIGFQKASALAMLGDKISAEEAERLGMIYKYVSSEEFEGTIEKLAIKLANMPTKALGMIKELFNSSMTNTLEEQLAMESKYQIEAAQSEDYAEGVAAFIEKRKPNFKGQ</sequence>
<proteinExistence type="inferred from homology"/>
<protein>
    <submittedName>
        <fullName evidence="3">Enoyl-CoA hydratase-related protein</fullName>
    </submittedName>
</protein>
<keyword evidence="4" id="KW-1185">Reference proteome</keyword>
<dbReference type="InterPro" id="IPR029045">
    <property type="entry name" value="ClpP/crotonase-like_dom_sf"/>
</dbReference>
<name>A0ABU3LC86_9FLAO</name>
<dbReference type="Proteomes" id="UP001257277">
    <property type="component" value="Unassembled WGS sequence"/>
</dbReference>
<evidence type="ECO:0000256" key="1">
    <source>
        <dbReference type="ARBA" id="ARBA00005254"/>
    </source>
</evidence>
<gene>
    <name evidence="3" type="ORF">RQM59_00315</name>
</gene>
<dbReference type="RefSeq" id="WP_349240061.1">
    <property type="nucleotide sequence ID" value="NZ_JAVTTO010000001.1"/>
</dbReference>
<dbReference type="Pfam" id="PF00378">
    <property type="entry name" value="ECH_1"/>
    <property type="match status" value="1"/>
</dbReference>
<dbReference type="PANTHER" id="PTHR43802">
    <property type="entry name" value="ENOYL-COA HYDRATASE"/>
    <property type="match status" value="1"/>
</dbReference>
<comment type="caution">
    <text evidence="3">The sequence shown here is derived from an EMBL/GenBank/DDBJ whole genome shotgun (WGS) entry which is preliminary data.</text>
</comment>
<evidence type="ECO:0000256" key="2">
    <source>
        <dbReference type="RuleBase" id="RU003707"/>
    </source>
</evidence>
<accession>A0ABU3LC86</accession>
<dbReference type="SUPFAM" id="SSF52096">
    <property type="entry name" value="ClpP/crotonase"/>
    <property type="match status" value="1"/>
</dbReference>
<dbReference type="Gene3D" id="1.10.12.10">
    <property type="entry name" value="Lyase 2-enoyl-coa Hydratase, Chain A, domain 2"/>
    <property type="match status" value="1"/>
</dbReference>
<dbReference type="InterPro" id="IPR018376">
    <property type="entry name" value="Enoyl-CoA_hyd/isom_CS"/>
</dbReference>
<comment type="similarity">
    <text evidence="1 2">Belongs to the enoyl-CoA hydratase/isomerase family.</text>
</comment>
<dbReference type="InterPro" id="IPR001753">
    <property type="entry name" value="Enoyl-CoA_hydra/iso"/>
</dbReference>
<dbReference type="InterPro" id="IPR014748">
    <property type="entry name" value="Enoyl-CoA_hydra_C"/>
</dbReference>
<dbReference type="PROSITE" id="PS00166">
    <property type="entry name" value="ENOYL_COA_HYDRATASE"/>
    <property type="match status" value="1"/>
</dbReference>
<evidence type="ECO:0000313" key="3">
    <source>
        <dbReference type="EMBL" id="MDT7830799.1"/>
    </source>
</evidence>
<evidence type="ECO:0000313" key="4">
    <source>
        <dbReference type="Proteomes" id="UP001257277"/>
    </source>
</evidence>
<dbReference type="Gene3D" id="3.90.226.10">
    <property type="entry name" value="2-enoyl-CoA Hydratase, Chain A, domain 1"/>
    <property type="match status" value="1"/>
</dbReference>
<reference evidence="3 4" key="1">
    <citation type="submission" date="2023-09" db="EMBL/GenBank/DDBJ databases">
        <title>Novel taxa isolated from Blanes Bay.</title>
        <authorList>
            <person name="Rey-Velasco X."/>
            <person name="Lucena T."/>
        </authorList>
    </citation>
    <scope>NUCLEOTIDE SEQUENCE [LARGE SCALE GENOMIC DNA]</scope>
    <source>
        <strain evidence="3 4">S356</strain>
    </source>
</reference>